<dbReference type="Proteomes" id="UP001177744">
    <property type="component" value="Unassembled WGS sequence"/>
</dbReference>
<evidence type="ECO:0000256" key="4">
    <source>
        <dbReference type="ARBA" id="ARBA00023136"/>
    </source>
</evidence>
<dbReference type="GO" id="GO:0016020">
    <property type="term" value="C:membrane"/>
    <property type="evidence" value="ECO:0007669"/>
    <property type="project" value="UniProtKB-SubCell"/>
</dbReference>
<evidence type="ECO:0000313" key="9">
    <source>
        <dbReference type="Proteomes" id="UP001177744"/>
    </source>
</evidence>
<sequence length="508" mass="57008">MWEQPWPRCASYHSPNTNSCQDLGNSILLLLGLIICMNIGINMVTLLWRRLRFFLHQMFCSIVSEKEASKSSSPRKKTQHPKQSSPAVHLRCTMDPVKMTEKPPHQHTAICSHHWDHPADWDGFQSTQGFWDPWAQDTAGLPAQGIRFQQAVEGRPLKREMRSEMSLEAYVYPVNPPPPAHTPPPIRGPAVVPDIPRRHPSRHLVYDALDTFPRPLGCTAPICLCPGEVWFPLNPCPGILQQRMRNWGHSQGLISISIFAHDWTSPSQRQNPSKVEIKGTLAMQSCRLVKPTSRTQRGWDPGQLAASLHLPVPRAAPHAQAPHQSRGQLPYDPWDQRRRGLEASEPPSALMARSSRPEAREYCSPQSHRRSLPGHAYSRSPYPSTGHLSYTPRDPHEVRRRAAEWAEALPTQHPLTTTTSLTVLGEVSYQRALAPSQPLPEAQTPEPPPTTFMPLSRSPGGNASYQVYDSLELKRQVQENRARANSLPPPSTSASRPSLHRSRTGKLN</sequence>
<feature type="compositionally biased region" description="Basic and acidic residues" evidence="5">
    <location>
        <begin position="471"/>
        <end position="482"/>
    </location>
</feature>
<keyword evidence="2 6" id="KW-0812">Transmembrane</keyword>
<evidence type="ECO:0000313" key="8">
    <source>
        <dbReference type="EMBL" id="KAK1331620.1"/>
    </source>
</evidence>
<evidence type="ECO:0000256" key="2">
    <source>
        <dbReference type="ARBA" id="ARBA00022692"/>
    </source>
</evidence>
<feature type="compositionally biased region" description="Basic residues" evidence="5">
    <location>
        <begin position="498"/>
        <end position="508"/>
    </location>
</feature>
<name>A0AA40LGB4_CNENI</name>
<accession>A0AA40LGB4</accession>
<feature type="transmembrane region" description="Helical" evidence="6">
    <location>
        <begin position="27"/>
        <end position="48"/>
    </location>
</feature>
<keyword evidence="3 6" id="KW-1133">Transmembrane helix</keyword>
<dbReference type="EMBL" id="JAULJE010000020">
    <property type="protein sequence ID" value="KAK1331620.1"/>
    <property type="molecule type" value="Genomic_DNA"/>
</dbReference>
<comment type="subcellular location">
    <subcellularLocation>
        <location evidence="1">Membrane</location>
        <topology evidence="1">Single-pass membrane protein</topology>
    </subcellularLocation>
</comment>
<dbReference type="GO" id="GO:0005737">
    <property type="term" value="C:cytoplasm"/>
    <property type="evidence" value="ECO:0007669"/>
    <property type="project" value="TreeGrafter"/>
</dbReference>
<evidence type="ECO:0000256" key="3">
    <source>
        <dbReference type="ARBA" id="ARBA00022989"/>
    </source>
</evidence>
<evidence type="ECO:0000256" key="5">
    <source>
        <dbReference type="SAM" id="MobiDB-lite"/>
    </source>
</evidence>
<protein>
    <recommendedName>
        <fullName evidence="7">Spermatid maturation protein 1 N-terminal domain-containing protein</fullName>
    </recommendedName>
</protein>
<feature type="domain" description="Spermatid maturation protein 1 N-terminal" evidence="7">
    <location>
        <begin position="1"/>
        <end position="115"/>
    </location>
</feature>
<evidence type="ECO:0000256" key="1">
    <source>
        <dbReference type="ARBA" id="ARBA00004167"/>
    </source>
</evidence>
<dbReference type="GO" id="GO:0030317">
    <property type="term" value="P:flagellated sperm motility"/>
    <property type="evidence" value="ECO:0007669"/>
    <property type="project" value="TreeGrafter"/>
</dbReference>
<reference evidence="8" key="1">
    <citation type="submission" date="2023-06" db="EMBL/GenBank/DDBJ databases">
        <title>Reference genome for the Northern bat (Eptesicus nilssonii), a most northern bat species.</title>
        <authorList>
            <person name="Laine V.N."/>
            <person name="Pulliainen A.T."/>
            <person name="Lilley T.M."/>
        </authorList>
    </citation>
    <scope>NUCLEOTIDE SEQUENCE</scope>
    <source>
        <strain evidence="8">BLF_Eptnil</strain>
        <tissue evidence="8">Kidney</tissue>
    </source>
</reference>
<gene>
    <name evidence="8" type="ORF">QTO34_009578</name>
</gene>
<dbReference type="PANTHER" id="PTHR34834">
    <property type="entry name" value="SPERMATID MATURATION PROTEIN 1"/>
    <property type="match status" value="1"/>
</dbReference>
<dbReference type="InterPro" id="IPR031368">
    <property type="entry name" value="SPEM1_N"/>
</dbReference>
<evidence type="ECO:0000256" key="6">
    <source>
        <dbReference type="SAM" id="Phobius"/>
    </source>
</evidence>
<feature type="region of interest" description="Disordered" evidence="5">
    <location>
        <begin position="314"/>
        <end position="393"/>
    </location>
</feature>
<feature type="region of interest" description="Disordered" evidence="5">
    <location>
        <begin position="433"/>
        <end position="508"/>
    </location>
</feature>
<dbReference type="AlphaFoldDB" id="A0AA40LGB4"/>
<feature type="compositionally biased region" description="Low complexity" evidence="5">
    <location>
        <begin position="315"/>
        <end position="324"/>
    </location>
</feature>
<keyword evidence="9" id="KW-1185">Reference proteome</keyword>
<keyword evidence="4 6" id="KW-0472">Membrane</keyword>
<organism evidence="8 9">
    <name type="scientific">Cnephaeus nilssonii</name>
    <name type="common">Northern bat</name>
    <name type="synonym">Eptesicus nilssonii</name>
    <dbReference type="NCBI Taxonomy" id="3371016"/>
    <lineage>
        <taxon>Eukaryota</taxon>
        <taxon>Metazoa</taxon>
        <taxon>Chordata</taxon>
        <taxon>Craniata</taxon>
        <taxon>Vertebrata</taxon>
        <taxon>Euteleostomi</taxon>
        <taxon>Mammalia</taxon>
        <taxon>Eutheria</taxon>
        <taxon>Laurasiatheria</taxon>
        <taxon>Chiroptera</taxon>
        <taxon>Yangochiroptera</taxon>
        <taxon>Vespertilionidae</taxon>
        <taxon>Cnephaeus</taxon>
    </lineage>
</organism>
<evidence type="ECO:0000259" key="7">
    <source>
        <dbReference type="Pfam" id="PF15670"/>
    </source>
</evidence>
<proteinExistence type="predicted"/>
<dbReference type="Pfam" id="PF15670">
    <property type="entry name" value="Spem1"/>
    <property type="match status" value="1"/>
</dbReference>
<dbReference type="GO" id="GO:0007291">
    <property type="term" value="P:sperm individualization"/>
    <property type="evidence" value="ECO:0007669"/>
    <property type="project" value="TreeGrafter"/>
</dbReference>
<dbReference type="PANTHER" id="PTHR34834:SF2">
    <property type="entry name" value="SPEM FAMILY MEMBER 2"/>
    <property type="match status" value="1"/>
</dbReference>
<comment type="caution">
    <text evidence="8">The sequence shown here is derived from an EMBL/GenBank/DDBJ whole genome shotgun (WGS) entry which is preliminary data.</text>
</comment>